<dbReference type="Proteomes" id="UP000887013">
    <property type="component" value="Unassembled WGS sequence"/>
</dbReference>
<sequence>MESAGNAQNVNMGSPKLDILPDEDYFVKFDERSPTMMQLSLVSSFQSLFGNIITCLKMTPLLTQVILASIFVIFALNKDGDAFILRRSPKRCNSMEKL</sequence>
<evidence type="ECO:0000313" key="3">
    <source>
        <dbReference type="Proteomes" id="UP000887013"/>
    </source>
</evidence>
<reference evidence="2" key="1">
    <citation type="submission" date="2020-08" db="EMBL/GenBank/DDBJ databases">
        <title>Multicomponent nature underlies the extraordinary mechanical properties of spider dragline silk.</title>
        <authorList>
            <person name="Kono N."/>
            <person name="Nakamura H."/>
            <person name="Mori M."/>
            <person name="Yoshida Y."/>
            <person name="Ohtoshi R."/>
            <person name="Malay A.D."/>
            <person name="Moran D.A.P."/>
            <person name="Tomita M."/>
            <person name="Numata K."/>
            <person name="Arakawa K."/>
        </authorList>
    </citation>
    <scope>NUCLEOTIDE SEQUENCE</scope>
</reference>
<evidence type="ECO:0000256" key="1">
    <source>
        <dbReference type="SAM" id="Phobius"/>
    </source>
</evidence>
<name>A0A8X6NYV3_NEPPI</name>
<comment type="caution">
    <text evidence="2">The sequence shown here is derived from an EMBL/GenBank/DDBJ whole genome shotgun (WGS) entry which is preliminary data.</text>
</comment>
<accession>A0A8X6NYV3</accession>
<keyword evidence="3" id="KW-1185">Reference proteome</keyword>
<dbReference type="AlphaFoldDB" id="A0A8X6NYV3"/>
<keyword evidence="1" id="KW-0812">Transmembrane</keyword>
<feature type="transmembrane region" description="Helical" evidence="1">
    <location>
        <begin position="48"/>
        <end position="76"/>
    </location>
</feature>
<proteinExistence type="predicted"/>
<evidence type="ECO:0000313" key="2">
    <source>
        <dbReference type="EMBL" id="GFT39654.1"/>
    </source>
</evidence>
<protein>
    <submittedName>
        <fullName evidence="2">Uncharacterized protein</fullName>
    </submittedName>
</protein>
<keyword evidence="1" id="KW-1133">Transmembrane helix</keyword>
<gene>
    <name evidence="2" type="ORF">NPIL_539011</name>
</gene>
<dbReference type="EMBL" id="BMAW01063307">
    <property type="protein sequence ID" value="GFT39654.1"/>
    <property type="molecule type" value="Genomic_DNA"/>
</dbReference>
<organism evidence="2 3">
    <name type="scientific">Nephila pilipes</name>
    <name type="common">Giant wood spider</name>
    <name type="synonym">Nephila maculata</name>
    <dbReference type="NCBI Taxonomy" id="299642"/>
    <lineage>
        <taxon>Eukaryota</taxon>
        <taxon>Metazoa</taxon>
        <taxon>Ecdysozoa</taxon>
        <taxon>Arthropoda</taxon>
        <taxon>Chelicerata</taxon>
        <taxon>Arachnida</taxon>
        <taxon>Araneae</taxon>
        <taxon>Araneomorphae</taxon>
        <taxon>Entelegynae</taxon>
        <taxon>Araneoidea</taxon>
        <taxon>Nephilidae</taxon>
        <taxon>Nephila</taxon>
    </lineage>
</organism>
<keyword evidence="1" id="KW-0472">Membrane</keyword>